<feature type="signal peptide" evidence="1">
    <location>
        <begin position="1"/>
        <end position="22"/>
    </location>
</feature>
<reference evidence="4" key="1">
    <citation type="submission" date="2006-02" db="EMBL/GenBank/DDBJ databases">
        <title>Complete sequence of chromosome of Rhodoferax ferrireducens DSM 15236.</title>
        <authorList>
            <person name="Copeland A."/>
            <person name="Lucas S."/>
            <person name="Lapidus A."/>
            <person name="Barry K."/>
            <person name="Detter J.C."/>
            <person name="Glavina del Rio T."/>
            <person name="Hammon N."/>
            <person name="Israni S."/>
            <person name="Pitluck S."/>
            <person name="Brettin T."/>
            <person name="Bruce D."/>
            <person name="Han C."/>
            <person name="Tapia R."/>
            <person name="Gilna P."/>
            <person name="Kiss H."/>
            <person name="Schmutz J."/>
            <person name="Larimer F."/>
            <person name="Land M."/>
            <person name="Kyrpides N."/>
            <person name="Ivanova N."/>
            <person name="Richardson P."/>
        </authorList>
    </citation>
    <scope>NUCLEOTIDE SEQUENCE [LARGE SCALE GENOMIC DNA]</scope>
    <source>
        <strain evidence="4">ATCC BAA-621 / DSM 15236 / T118</strain>
    </source>
</reference>
<dbReference type="AlphaFoldDB" id="Q21RQ7"/>
<dbReference type="eggNOG" id="ENOG5032ABA">
    <property type="taxonomic scope" value="Bacteria"/>
</dbReference>
<gene>
    <name evidence="3" type="ordered locus">Rfer_3847</name>
</gene>
<dbReference type="NCBIfam" id="TIGR02595">
    <property type="entry name" value="PEP_CTERM"/>
    <property type="match status" value="1"/>
</dbReference>
<evidence type="ECO:0000313" key="3">
    <source>
        <dbReference type="EMBL" id="ABD71546.1"/>
    </source>
</evidence>
<dbReference type="Pfam" id="PF07589">
    <property type="entry name" value="PEP-CTERM"/>
    <property type="match status" value="1"/>
</dbReference>
<feature type="chain" id="PRO_5004200384" description="Ice-binding protein C-terminal domain-containing protein" evidence="1">
    <location>
        <begin position="23"/>
        <end position="357"/>
    </location>
</feature>
<sequence length="357" mass="37820">MKLKRFLPVAIVAFAASFAANATSLLLPPANEITVGTYGDFSVYSLDLLQKCAAAGDPRCLPSGPYPVQSSPGQINSQLIIYRNSNGTQVDNYSSPTGPFVGQLPAVVKVDDPFDAPTGSGVTAFNMTAANEPATTWAGGSDIVGRWDASLSSVLAYLTHGTIRSDLVFLFDNNQQGTDLTQQQFIWAELKILDAAGNPTGTCYELNSNLNSGFLGHCGDTPGDPLFTAFDQPTDYVSTVGRFCVDFTTGAAYNQGAANQAACNPGDYFVSNNLGASNAEFAAYVGELNNNLEAWAAAGYFMSVDFKMRALNDGGEQLFICDFCALTPGNFIPEPNSLALVGLALFAVAGLARRRRN</sequence>
<dbReference type="KEGG" id="rfr:Rfer_3847"/>
<keyword evidence="4" id="KW-1185">Reference proteome</keyword>
<dbReference type="EMBL" id="CP000267">
    <property type="protein sequence ID" value="ABD71546.1"/>
    <property type="molecule type" value="Genomic_DNA"/>
</dbReference>
<name>Q21RQ7_ALBFT</name>
<dbReference type="HOGENOM" id="CLU_775851_0_0_4"/>
<organism evidence="3 4">
    <name type="scientific">Albidiferax ferrireducens (strain ATCC BAA-621 / DSM 15236 / T118)</name>
    <name type="common">Rhodoferax ferrireducens</name>
    <dbReference type="NCBI Taxonomy" id="338969"/>
    <lineage>
        <taxon>Bacteria</taxon>
        <taxon>Pseudomonadati</taxon>
        <taxon>Pseudomonadota</taxon>
        <taxon>Betaproteobacteria</taxon>
        <taxon>Burkholderiales</taxon>
        <taxon>Comamonadaceae</taxon>
        <taxon>Rhodoferax</taxon>
    </lineage>
</organism>
<protein>
    <recommendedName>
        <fullName evidence="2">Ice-binding protein C-terminal domain-containing protein</fullName>
    </recommendedName>
</protein>
<evidence type="ECO:0000313" key="4">
    <source>
        <dbReference type="Proteomes" id="UP000008332"/>
    </source>
</evidence>
<proteinExistence type="predicted"/>
<accession>Q21RQ7</accession>
<evidence type="ECO:0000256" key="1">
    <source>
        <dbReference type="SAM" id="SignalP"/>
    </source>
</evidence>
<feature type="domain" description="Ice-binding protein C-terminal" evidence="2">
    <location>
        <begin position="332"/>
        <end position="356"/>
    </location>
</feature>
<dbReference type="RefSeq" id="WP_011466109.1">
    <property type="nucleotide sequence ID" value="NC_007908.1"/>
</dbReference>
<dbReference type="Proteomes" id="UP000008332">
    <property type="component" value="Chromosome"/>
</dbReference>
<dbReference type="InterPro" id="IPR013424">
    <property type="entry name" value="Ice-binding_C"/>
</dbReference>
<keyword evidence="1" id="KW-0732">Signal</keyword>
<evidence type="ECO:0000259" key="2">
    <source>
        <dbReference type="Pfam" id="PF07589"/>
    </source>
</evidence>